<organism evidence="4 5">
    <name type="scientific">Kockovaella imperatae</name>
    <dbReference type="NCBI Taxonomy" id="4999"/>
    <lineage>
        <taxon>Eukaryota</taxon>
        <taxon>Fungi</taxon>
        <taxon>Dikarya</taxon>
        <taxon>Basidiomycota</taxon>
        <taxon>Agaricomycotina</taxon>
        <taxon>Tremellomycetes</taxon>
        <taxon>Tremellales</taxon>
        <taxon>Cuniculitremaceae</taxon>
        <taxon>Kockovaella</taxon>
    </lineage>
</organism>
<name>A0A1Y1UGY3_9TREE</name>
<dbReference type="GO" id="GO:0000139">
    <property type="term" value="C:Golgi membrane"/>
    <property type="evidence" value="ECO:0007669"/>
    <property type="project" value="TreeGrafter"/>
</dbReference>
<dbReference type="GO" id="GO:0016757">
    <property type="term" value="F:glycosyltransferase activity"/>
    <property type="evidence" value="ECO:0007669"/>
    <property type="project" value="UniProtKB-KW"/>
</dbReference>
<gene>
    <name evidence="4" type="ORF">BD324DRAFT_681145</name>
</gene>
<dbReference type="PANTHER" id="PTHR31306">
    <property type="entry name" value="ALPHA-1,6-MANNOSYLTRANSFERASE MNN11-RELATED"/>
    <property type="match status" value="1"/>
</dbReference>
<evidence type="ECO:0008006" key="6">
    <source>
        <dbReference type="Google" id="ProtNLM"/>
    </source>
</evidence>
<keyword evidence="5" id="KW-1185">Reference proteome</keyword>
<evidence type="ECO:0000313" key="5">
    <source>
        <dbReference type="Proteomes" id="UP000193218"/>
    </source>
</evidence>
<dbReference type="GeneID" id="33560919"/>
<comment type="caution">
    <text evidence="4">The sequence shown here is derived from an EMBL/GenBank/DDBJ whole genome shotgun (WGS) entry which is preliminary data.</text>
</comment>
<dbReference type="PANTHER" id="PTHR31306:SF8">
    <property type="entry name" value="GLYCOSYLTRANSFERASE FAMILY 34 PROTEIN"/>
    <property type="match status" value="1"/>
</dbReference>
<protein>
    <recommendedName>
        <fullName evidence="6">Galactosyl transferase GMA12/MNN10 family-domain-containing protein</fullName>
    </recommendedName>
</protein>
<dbReference type="RefSeq" id="XP_021871267.1">
    <property type="nucleotide sequence ID" value="XM_022019110.1"/>
</dbReference>
<evidence type="ECO:0000256" key="3">
    <source>
        <dbReference type="ARBA" id="ARBA00022679"/>
    </source>
</evidence>
<dbReference type="Proteomes" id="UP000193218">
    <property type="component" value="Unassembled WGS sequence"/>
</dbReference>
<dbReference type="InterPro" id="IPR008630">
    <property type="entry name" value="Glyco_trans_34"/>
</dbReference>
<dbReference type="SUPFAM" id="SSF53448">
    <property type="entry name" value="Nucleotide-diphospho-sugar transferases"/>
    <property type="match status" value="1"/>
</dbReference>
<keyword evidence="2" id="KW-0328">Glycosyltransferase</keyword>
<evidence type="ECO:0000256" key="2">
    <source>
        <dbReference type="ARBA" id="ARBA00022676"/>
    </source>
</evidence>
<dbReference type="AlphaFoldDB" id="A0A1Y1UGY3"/>
<dbReference type="GO" id="GO:0006487">
    <property type="term" value="P:protein N-linked glycosylation"/>
    <property type="evidence" value="ECO:0007669"/>
    <property type="project" value="TreeGrafter"/>
</dbReference>
<dbReference type="InParanoid" id="A0A1Y1UGY3"/>
<dbReference type="Pfam" id="PF05637">
    <property type="entry name" value="Glyco_transf_34"/>
    <property type="match status" value="1"/>
</dbReference>
<evidence type="ECO:0000313" key="4">
    <source>
        <dbReference type="EMBL" id="ORX37229.1"/>
    </source>
</evidence>
<dbReference type="Gene3D" id="3.90.550.10">
    <property type="entry name" value="Spore Coat Polysaccharide Biosynthesis Protein SpsA, Chain A"/>
    <property type="match status" value="1"/>
</dbReference>
<dbReference type="EMBL" id="NBSH01000006">
    <property type="protein sequence ID" value="ORX37229.1"/>
    <property type="molecule type" value="Genomic_DNA"/>
</dbReference>
<comment type="similarity">
    <text evidence="1">Belongs to the glycosyltransferase 34 family.</text>
</comment>
<reference evidence="4 5" key="1">
    <citation type="submission" date="2017-03" db="EMBL/GenBank/DDBJ databases">
        <title>Widespread Adenine N6-methylation of Active Genes in Fungi.</title>
        <authorList>
            <consortium name="DOE Joint Genome Institute"/>
            <person name="Mondo S.J."/>
            <person name="Dannebaum R.O."/>
            <person name="Kuo R.C."/>
            <person name="Louie K.B."/>
            <person name="Bewick A.J."/>
            <person name="Labutti K."/>
            <person name="Haridas S."/>
            <person name="Kuo A."/>
            <person name="Salamov A."/>
            <person name="Ahrendt S.R."/>
            <person name="Lau R."/>
            <person name="Bowen B.P."/>
            <person name="Lipzen A."/>
            <person name="Sullivan W."/>
            <person name="Andreopoulos W.B."/>
            <person name="Clum A."/>
            <person name="Lindquist E."/>
            <person name="Daum C."/>
            <person name="Northen T.R."/>
            <person name="Ramamoorthy G."/>
            <person name="Schmitz R.J."/>
            <person name="Gryganskyi A."/>
            <person name="Culley D."/>
            <person name="Magnuson J."/>
            <person name="James T.Y."/>
            <person name="O'Malley M.A."/>
            <person name="Stajich J.E."/>
            <person name="Spatafora J.W."/>
            <person name="Visel A."/>
            <person name="Grigoriev I.V."/>
        </authorList>
    </citation>
    <scope>NUCLEOTIDE SEQUENCE [LARGE SCALE GENOMIC DNA]</scope>
    <source>
        <strain evidence="4 5">NRRL Y-17943</strain>
    </source>
</reference>
<sequence>MAVSTSSTTSEPHVNLRHDEIPISTARPTPRVLILQHVYPPKKSFWMNLRGKSEESLYKASILSHQTYARAWGHGYILDRTRWLGADDPRSKHLSKVYTLLHTVITELGREEQGAEWIMFADADTLILDPSISLSEFLPQPHNHPSPIILANVDHRGFNAGVMIFRVSLRLATFLMDMLANEIELFESIGIHPSDKHLFGYTLQQDKHKDVAEASVQIPQRWLNAYHIEGDGPALHVHLVNQRKWEEDWKRTIIGRADEVYEEARRQKLVISRGSSTRVGLRDALVQMNSWREARDVAREFWRDPKRGIGGIIFNEI</sequence>
<evidence type="ECO:0000256" key="1">
    <source>
        <dbReference type="ARBA" id="ARBA00005664"/>
    </source>
</evidence>
<proteinExistence type="inferred from homology"/>
<dbReference type="OrthoDB" id="2594328at2759"/>
<accession>A0A1Y1UGY3</accession>
<dbReference type="InterPro" id="IPR029044">
    <property type="entry name" value="Nucleotide-diphossugar_trans"/>
</dbReference>
<dbReference type="STRING" id="4999.A0A1Y1UGY3"/>
<keyword evidence="3" id="KW-0808">Transferase</keyword>